<dbReference type="OrthoDB" id="9780685at2"/>
<evidence type="ECO:0000256" key="7">
    <source>
        <dbReference type="SAM" id="MobiDB-lite"/>
    </source>
</evidence>
<evidence type="ECO:0000256" key="4">
    <source>
        <dbReference type="ARBA" id="ARBA00022898"/>
    </source>
</evidence>
<gene>
    <name evidence="8" type="ORF">KVA01_03590</name>
</gene>
<keyword evidence="4 5" id="KW-0663">Pyridoxal phosphate</keyword>
<dbReference type="AlphaFoldDB" id="A0A4Y4D3B0"/>
<dbReference type="InterPro" id="IPR015424">
    <property type="entry name" value="PyrdxlP-dep_Trfase"/>
</dbReference>
<evidence type="ECO:0000313" key="9">
    <source>
        <dbReference type="Proteomes" id="UP000315730"/>
    </source>
</evidence>
<evidence type="ECO:0000256" key="6">
    <source>
        <dbReference type="RuleBase" id="RU362118"/>
    </source>
</evidence>
<comment type="similarity">
    <text evidence="2 6">Belongs to the trans-sulfuration enzymes family.</text>
</comment>
<organism evidence="8 9">
    <name type="scientific">Kocuria varians</name>
    <name type="common">Micrococcus varians</name>
    <dbReference type="NCBI Taxonomy" id="1272"/>
    <lineage>
        <taxon>Bacteria</taxon>
        <taxon>Bacillati</taxon>
        <taxon>Actinomycetota</taxon>
        <taxon>Actinomycetes</taxon>
        <taxon>Micrococcales</taxon>
        <taxon>Micrococcaceae</taxon>
        <taxon>Kocuria</taxon>
    </lineage>
</organism>
<dbReference type="GO" id="GO:0003961">
    <property type="term" value="F:O-acetylhomoserine aminocarboxypropyltransferase activity"/>
    <property type="evidence" value="ECO:0007669"/>
    <property type="project" value="TreeGrafter"/>
</dbReference>
<dbReference type="EMBL" id="BJNW01000002">
    <property type="protein sequence ID" value="GEC98204.1"/>
    <property type="molecule type" value="Genomic_DNA"/>
</dbReference>
<comment type="caution">
    <text evidence="8">The sequence shown here is derived from an EMBL/GenBank/DDBJ whole genome shotgun (WGS) entry which is preliminary data.</text>
</comment>
<dbReference type="PANTHER" id="PTHR43797:SF2">
    <property type="entry name" value="HOMOCYSTEINE_CYSTEINE SYNTHASE"/>
    <property type="match status" value="1"/>
</dbReference>
<feature type="region of interest" description="Disordered" evidence="7">
    <location>
        <begin position="1"/>
        <end position="25"/>
    </location>
</feature>
<dbReference type="GO" id="GO:0019346">
    <property type="term" value="P:transsulfuration"/>
    <property type="evidence" value="ECO:0007669"/>
    <property type="project" value="InterPro"/>
</dbReference>
<feature type="region of interest" description="Disordered" evidence="7">
    <location>
        <begin position="449"/>
        <end position="475"/>
    </location>
</feature>
<dbReference type="InterPro" id="IPR015421">
    <property type="entry name" value="PyrdxlP-dep_Trfase_major"/>
</dbReference>
<dbReference type="GO" id="GO:0004124">
    <property type="term" value="F:cysteine synthase activity"/>
    <property type="evidence" value="ECO:0007669"/>
    <property type="project" value="TreeGrafter"/>
</dbReference>
<dbReference type="GO" id="GO:0071269">
    <property type="term" value="P:L-homocysteine biosynthetic process"/>
    <property type="evidence" value="ECO:0007669"/>
    <property type="project" value="TreeGrafter"/>
</dbReference>
<dbReference type="Gene3D" id="3.90.1150.10">
    <property type="entry name" value="Aspartate Aminotransferase, domain 1"/>
    <property type="match status" value="1"/>
</dbReference>
<keyword evidence="9" id="KW-1185">Reference proteome</keyword>
<dbReference type="GO" id="GO:0006535">
    <property type="term" value="P:cysteine biosynthetic process from serine"/>
    <property type="evidence" value="ECO:0007669"/>
    <property type="project" value="TreeGrafter"/>
</dbReference>
<dbReference type="GO" id="GO:0005737">
    <property type="term" value="C:cytoplasm"/>
    <property type="evidence" value="ECO:0007669"/>
    <property type="project" value="TreeGrafter"/>
</dbReference>
<dbReference type="InterPro" id="IPR000277">
    <property type="entry name" value="Cys/Met-Metab_PyrdxlP-dep_enz"/>
</dbReference>
<evidence type="ECO:0000256" key="2">
    <source>
        <dbReference type="ARBA" id="ARBA00009077"/>
    </source>
</evidence>
<evidence type="ECO:0000313" key="8">
    <source>
        <dbReference type="EMBL" id="GEC98204.1"/>
    </source>
</evidence>
<keyword evidence="3 8" id="KW-0808">Transferase</keyword>
<dbReference type="NCBIfam" id="TIGR01326">
    <property type="entry name" value="OAH_OAS_sulfhy"/>
    <property type="match status" value="1"/>
</dbReference>
<accession>A0A4Y4D3B0</accession>
<name>A0A4Y4D3B0_KOCVA</name>
<dbReference type="InterPro" id="IPR015422">
    <property type="entry name" value="PyrdxlP-dep_Trfase_small"/>
</dbReference>
<dbReference type="Pfam" id="PF01053">
    <property type="entry name" value="Cys_Met_Meta_PP"/>
    <property type="match status" value="1"/>
</dbReference>
<dbReference type="Proteomes" id="UP000315730">
    <property type="component" value="Unassembled WGS sequence"/>
</dbReference>
<dbReference type="FunFam" id="3.40.640.10:FF:000035">
    <property type="entry name" value="O-succinylhomoserine sulfhydrylase"/>
    <property type="match status" value="1"/>
</dbReference>
<dbReference type="Gene3D" id="3.40.640.10">
    <property type="entry name" value="Type I PLP-dependent aspartate aminotransferase-like (Major domain)"/>
    <property type="match status" value="1"/>
</dbReference>
<comment type="cofactor">
    <cofactor evidence="1 6">
        <name>pyridoxal 5'-phosphate</name>
        <dbReference type="ChEBI" id="CHEBI:597326"/>
    </cofactor>
</comment>
<dbReference type="PANTHER" id="PTHR43797">
    <property type="entry name" value="HOMOCYSTEINE/CYSTEINE SYNTHASE"/>
    <property type="match status" value="1"/>
</dbReference>
<evidence type="ECO:0000256" key="3">
    <source>
        <dbReference type="ARBA" id="ARBA00022679"/>
    </source>
</evidence>
<sequence length="475" mass="50263">MAEHQFGFRTRALHAGGTPDAEHGARSVPIYQTSSFVFKDADDAANLFALQKYGNIYSRIGNPTVAALEERIASLEGGIGAVATASGMAAEFITFAALCGQGDHVVASSQLYGGTVTQLDVTLRRFGVETTFVPGTDPADYRAAMTESTKAVYTELVANPSGEIADLEGLAEVAHEAGVPLIVDATLNTPYLCRPFEHGADIVIHSVTKFLGGHGNTLGGVVVESGRFDWGNGKFPAMTEPVPSYNNVSWWGNFGEYGFLTKLRSEQLRDIGPALTPQAAWNLLQGVETLPQRMDAHVGNAREVVRWLSTDPRISYVTYAGLQDHPHHDRAQKYLPHGVGSVFAFGVAGTDELSGREVGARFISALQLASHLANIGDARTLVLHPASTTHQQLSSEQLAAGGVKEDLIRISVGLEDPADIIWDLDQALTAASGGDRDGGVVATPQAVREDAAGQSLDQENSAAACAVGTDEGGRA</sequence>
<dbReference type="PIRSF" id="PIRSF001434">
    <property type="entry name" value="CGS"/>
    <property type="match status" value="1"/>
</dbReference>
<proteinExistence type="inferred from homology"/>
<dbReference type="GO" id="GO:0030170">
    <property type="term" value="F:pyridoxal phosphate binding"/>
    <property type="evidence" value="ECO:0007669"/>
    <property type="project" value="InterPro"/>
</dbReference>
<dbReference type="STRING" id="1272.GCA_900014985_02124"/>
<protein>
    <submittedName>
        <fullName evidence="8">O-acetylhomoserine aminocarboxypropyltransferase</fullName>
    </submittedName>
</protein>
<dbReference type="SUPFAM" id="SSF53383">
    <property type="entry name" value="PLP-dependent transferases"/>
    <property type="match status" value="1"/>
</dbReference>
<evidence type="ECO:0000256" key="5">
    <source>
        <dbReference type="PIRSR" id="PIRSR001434-2"/>
    </source>
</evidence>
<dbReference type="InterPro" id="IPR006235">
    <property type="entry name" value="OAc-hSer/O-AcSer_sulfhydrylase"/>
</dbReference>
<reference evidence="8 9" key="1">
    <citation type="submission" date="2019-06" db="EMBL/GenBank/DDBJ databases">
        <title>Whole genome shotgun sequence of Kocuria varians NBRC 15358.</title>
        <authorList>
            <person name="Hosoyama A."/>
            <person name="Uohara A."/>
            <person name="Ohji S."/>
            <person name="Ichikawa N."/>
        </authorList>
    </citation>
    <scope>NUCLEOTIDE SEQUENCE [LARGE SCALE GENOMIC DNA]</scope>
    <source>
        <strain evidence="8 9">NBRC 15358</strain>
    </source>
</reference>
<dbReference type="CDD" id="cd00614">
    <property type="entry name" value="CGS_like"/>
    <property type="match status" value="1"/>
</dbReference>
<dbReference type="RefSeq" id="WP_068470434.1">
    <property type="nucleotide sequence ID" value="NZ_BJNW01000002.1"/>
</dbReference>
<feature type="modified residue" description="N6-(pyridoxal phosphate)lysine" evidence="5">
    <location>
        <position position="209"/>
    </location>
</feature>
<evidence type="ECO:0000256" key="1">
    <source>
        <dbReference type="ARBA" id="ARBA00001933"/>
    </source>
</evidence>